<proteinExistence type="predicted"/>
<accession>A0ACC1JKU1</accession>
<sequence length="294" mass="30742">MHRRAVAPQPAADGAVDRLGTGTPIGKCGSQEPHQQVWIGVVLVLVGGATLNIGLNIQKYAFRKRQEKADADALAAAAVDAALPQSPSKPSEAVFYSSGPLGKPPPDPAPLPAPAADDIQSLDPTPPGAAASMSRVSLASHRTAGAAPEAQEGGVRRWPAAIQRRLAARRRLQNTPLGSSMWVLGLVIFVLGNVVDFVALQFAPQSLVAPLGAVALVTNVIVAPLLNNEKISLFDLGGIALIIAGCVIVVVFSGISQQNFRLCVLVQLLRARPTVLFLCVISAAILAIYLFLWA</sequence>
<feature type="non-terminal residue" evidence="1">
    <location>
        <position position="294"/>
    </location>
</feature>
<dbReference type="Proteomes" id="UP001140234">
    <property type="component" value="Unassembled WGS sequence"/>
</dbReference>
<name>A0ACC1JKU1_9FUNG</name>
<gene>
    <name evidence="1" type="ORF">IWQ57_005998</name>
</gene>
<keyword evidence="2" id="KW-1185">Reference proteome</keyword>
<comment type="caution">
    <text evidence="1">The sequence shown here is derived from an EMBL/GenBank/DDBJ whole genome shotgun (WGS) entry which is preliminary data.</text>
</comment>
<organism evidence="1 2">
    <name type="scientific">Coemansia nantahalensis</name>
    <dbReference type="NCBI Taxonomy" id="2789366"/>
    <lineage>
        <taxon>Eukaryota</taxon>
        <taxon>Fungi</taxon>
        <taxon>Fungi incertae sedis</taxon>
        <taxon>Zoopagomycota</taxon>
        <taxon>Kickxellomycotina</taxon>
        <taxon>Kickxellomycetes</taxon>
        <taxon>Kickxellales</taxon>
        <taxon>Kickxellaceae</taxon>
        <taxon>Coemansia</taxon>
    </lineage>
</organism>
<reference evidence="1" key="1">
    <citation type="submission" date="2022-07" db="EMBL/GenBank/DDBJ databases">
        <title>Phylogenomic reconstructions and comparative analyses of Kickxellomycotina fungi.</title>
        <authorList>
            <person name="Reynolds N.K."/>
            <person name="Stajich J.E."/>
            <person name="Barry K."/>
            <person name="Grigoriev I.V."/>
            <person name="Crous P."/>
            <person name="Smith M.E."/>
        </authorList>
    </citation>
    <scope>NUCLEOTIDE SEQUENCE</scope>
    <source>
        <strain evidence="1">CBS 109366</strain>
    </source>
</reference>
<evidence type="ECO:0000313" key="1">
    <source>
        <dbReference type="EMBL" id="KAJ2761623.1"/>
    </source>
</evidence>
<protein>
    <submittedName>
        <fullName evidence="1">Uncharacterized protein</fullName>
    </submittedName>
</protein>
<dbReference type="EMBL" id="JANBUJ010003174">
    <property type="protein sequence ID" value="KAJ2761623.1"/>
    <property type="molecule type" value="Genomic_DNA"/>
</dbReference>
<evidence type="ECO:0000313" key="2">
    <source>
        <dbReference type="Proteomes" id="UP001140234"/>
    </source>
</evidence>